<dbReference type="InterPro" id="IPR020070">
    <property type="entry name" value="Ribosomal_bL9_N"/>
</dbReference>
<dbReference type="GO" id="GO:1990904">
    <property type="term" value="C:ribonucleoprotein complex"/>
    <property type="evidence" value="ECO:0007669"/>
    <property type="project" value="UniProtKB-KW"/>
</dbReference>
<feature type="domain" description="Large ribosomal subunit protein bL9 C-terminal" evidence="9">
    <location>
        <begin position="63"/>
        <end position="147"/>
    </location>
</feature>
<dbReference type="GO" id="GO:0003735">
    <property type="term" value="F:structural constituent of ribosome"/>
    <property type="evidence" value="ECO:0007669"/>
    <property type="project" value="InterPro"/>
</dbReference>
<dbReference type="EMBL" id="DXAW01000058">
    <property type="protein sequence ID" value="HIZ85441.1"/>
    <property type="molecule type" value="Genomic_DNA"/>
</dbReference>
<dbReference type="GO" id="GO:0005840">
    <property type="term" value="C:ribosome"/>
    <property type="evidence" value="ECO:0007669"/>
    <property type="project" value="UniProtKB-KW"/>
</dbReference>
<dbReference type="Pfam" id="PF03948">
    <property type="entry name" value="Ribosomal_L9_C"/>
    <property type="match status" value="1"/>
</dbReference>
<keyword evidence="4 7" id="KW-0689">Ribosomal protein</keyword>
<evidence type="ECO:0000256" key="5">
    <source>
        <dbReference type="ARBA" id="ARBA00023274"/>
    </source>
</evidence>
<evidence type="ECO:0000256" key="3">
    <source>
        <dbReference type="ARBA" id="ARBA00022884"/>
    </source>
</evidence>
<evidence type="ECO:0000313" key="11">
    <source>
        <dbReference type="Proteomes" id="UP000824115"/>
    </source>
</evidence>
<accession>A0A9D2GPU2</accession>
<sequence length="167" mass="17717">MEIILKQDVANLGHKDDIVKVKNGYAVNYLIPQGMAILATESAKKVLAENIRQRAHKEAKIREEASALAAKIAGITVKVVAKISSKGKIFGSVNNIQIAEAIAALGVEVDRRNITIAGMDTIKEAGIFDASAKFYKDIKADFKVEVVGDGTEAAEAEAPAAETPAAE</sequence>
<dbReference type="InterPro" id="IPR020594">
    <property type="entry name" value="Ribosomal_bL9_bac/chp"/>
</dbReference>
<organism evidence="10 11">
    <name type="scientific">Candidatus Coprenecus stercoravium</name>
    <dbReference type="NCBI Taxonomy" id="2840735"/>
    <lineage>
        <taxon>Bacteria</taxon>
        <taxon>Pseudomonadati</taxon>
        <taxon>Bacteroidota</taxon>
        <taxon>Bacteroidia</taxon>
        <taxon>Bacteroidales</taxon>
        <taxon>Rikenellaceae</taxon>
        <taxon>Rikenellaceae incertae sedis</taxon>
        <taxon>Candidatus Coprenecus</taxon>
    </lineage>
</organism>
<evidence type="ECO:0000256" key="7">
    <source>
        <dbReference type="HAMAP-Rule" id="MF_00503"/>
    </source>
</evidence>
<proteinExistence type="inferred from homology"/>
<comment type="caution">
    <text evidence="10">The sequence shown here is derived from an EMBL/GenBank/DDBJ whole genome shotgun (WGS) entry which is preliminary data.</text>
</comment>
<dbReference type="NCBIfam" id="TIGR00158">
    <property type="entry name" value="L9"/>
    <property type="match status" value="1"/>
</dbReference>
<dbReference type="InterPro" id="IPR036935">
    <property type="entry name" value="Ribosomal_bL9_N_sf"/>
</dbReference>
<dbReference type="InterPro" id="IPR036791">
    <property type="entry name" value="Ribosomal_bL9_C_sf"/>
</dbReference>
<protein>
    <recommendedName>
        <fullName evidence="6 7">Large ribosomal subunit protein bL9</fullName>
    </recommendedName>
</protein>
<comment type="similarity">
    <text evidence="1 7">Belongs to the bacterial ribosomal protein bL9 family.</text>
</comment>
<evidence type="ECO:0000313" key="10">
    <source>
        <dbReference type="EMBL" id="HIZ85441.1"/>
    </source>
</evidence>
<dbReference type="Pfam" id="PF01281">
    <property type="entry name" value="Ribosomal_L9_N"/>
    <property type="match status" value="1"/>
</dbReference>
<dbReference type="SUPFAM" id="SSF55658">
    <property type="entry name" value="L9 N-domain-like"/>
    <property type="match status" value="1"/>
</dbReference>
<dbReference type="PANTHER" id="PTHR21368">
    <property type="entry name" value="50S RIBOSOMAL PROTEIN L9"/>
    <property type="match status" value="1"/>
</dbReference>
<reference evidence="10" key="1">
    <citation type="journal article" date="2021" name="PeerJ">
        <title>Extensive microbial diversity within the chicken gut microbiome revealed by metagenomics and culture.</title>
        <authorList>
            <person name="Gilroy R."/>
            <person name="Ravi A."/>
            <person name="Getino M."/>
            <person name="Pursley I."/>
            <person name="Horton D.L."/>
            <person name="Alikhan N.F."/>
            <person name="Baker D."/>
            <person name="Gharbi K."/>
            <person name="Hall N."/>
            <person name="Watson M."/>
            <person name="Adriaenssens E.M."/>
            <person name="Foster-Nyarko E."/>
            <person name="Jarju S."/>
            <person name="Secka A."/>
            <person name="Antonio M."/>
            <person name="Oren A."/>
            <person name="Chaudhuri R.R."/>
            <person name="La Ragione R."/>
            <person name="Hildebrand F."/>
            <person name="Pallen M.J."/>
        </authorList>
    </citation>
    <scope>NUCLEOTIDE SEQUENCE</scope>
    <source>
        <strain evidence="10">Gambia16-554</strain>
    </source>
</reference>
<evidence type="ECO:0000259" key="9">
    <source>
        <dbReference type="Pfam" id="PF03948"/>
    </source>
</evidence>
<dbReference type="HAMAP" id="MF_00503">
    <property type="entry name" value="Ribosomal_bL9"/>
    <property type="match status" value="1"/>
</dbReference>
<feature type="domain" description="Ribosomal protein L9" evidence="8">
    <location>
        <begin position="1"/>
        <end position="46"/>
    </location>
</feature>
<dbReference type="GO" id="GO:0019843">
    <property type="term" value="F:rRNA binding"/>
    <property type="evidence" value="ECO:0007669"/>
    <property type="project" value="UniProtKB-UniRule"/>
</dbReference>
<dbReference type="SUPFAM" id="SSF55653">
    <property type="entry name" value="Ribosomal protein L9 C-domain"/>
    <property type="match status" value="1"/>
</dbReference>
<keyword evidence="2 7" id="KW-0699">rRNA-binding</keyword>
<comment type="function">
    <text evidence="7">Binds to the 23S rRNA.</text>
</comment>
<evidence type="ECO:0000256" key="1">
    <source>
        <dbReference type="ARBA" id="ARBA00010605"/>
    </source>
</evidence>
<keyword evidence="3 7" id="KW-0694">RNA-binding</keyword>
<dbReference type="InterPro" id="IPR020069">
    <property type="entry name" value="Ribosomal_bL9_C"/>
</dbReference>
<evidence type="ECO:0000259" key="8">
    <source>
        <dbReference type="Pfam" id="PF01281"/>
    </source>
</evidence>
<evidence type="ECO:0000256" key="2">
    <source>
        <dbReference type="ARBA" id="ARBA00022730"/>
    </source>
</evidence>
<name>A0A9D2GPU2_9BACT</name>
<dbReference type="Proteomes" id="UP000824115">
    <property type="component" value="Unassembled WGS sequence"/>
</dbReference>
<dbReference type="GO" id="GO:0006412">
    <property type="term" value="P:translation"/>
    <property type="evidence" value="ECO:0007669"/>
    <property type="project" value="UniProtKB-UniRule"/>
</dbReference>
<gene>
    <name evidence="7 10" type="primary">rplI</name>
    <name evidence="10" type="ORF">IAC04_03015</name>
</gene>
<dbReference type="Gene3D" id="3.10.430.100">
    <property type="entry name" value="Ribosomal protein L9, C-terminal domain"/>
    <property type="match status" value="1"/>
</dbReference>
<dbReference type="Gene3D" id="3.40.5.10">
    <property type="entry name" value="Ribosomal protein L9, N-terminal domain"/>
    <property type="match status" value="1"/>
</dbReference>
<dbReference type="AlphaFoldDB" id="A0A9D2GPU2"/>
<evidence type="ECO:0000256" key="4">
    <source>
        <dbReference type="ARBA" id="ARBA00022980"/>
    </source>
</evidence>
<dbReference type="InterPro" id="IPR000244">
    <property type="entry name" value="Ribosomal_bL9"/>
</dbReference>
<reference evidence="10" key="2">
    <citation type="submission" date="2021-04" db="EMBL/GenBank/DDBJ databases">
        <authorList>
            <person name="Gilroy R."/>
        </authorList>
    </citation>
    <scope>NUCLEOTIDE SEQUENCE</scope>
    <source>
        <strain evidence="10">Gambia16-554</strain>
    </source>
</reference>
<evidence type="ECO:0000256" key="6">
    <source>
        <dbReference type="ARBA" id="ARBA00035292"/>
    </source>
</evidence>
<dbReference type="InterPro" id="IPR009027">
    <property type="entry name" value="Ribosomal_bL9/RNase_H1_N"/>
</dbReference>
<keyword evidence="5 7" id="KW-0687">Ribonucleoprotein</keyword>